<evidence type="ECO:0000256" key="1">
    <source>
        <dbReference type="SAM" id="SignalP"/>
    </source>
</evidence>
<dbReference type="EMBL" id="JANUBL010000002">
    <property type="protein sequence ID" value="MCS4121135.1"/>
    <property type="molecule type" value="Genomic_DNA"/>
</dbReference>
<evidence type="ECO:0000313" key="3">
    <source>
        <dbReference type="EMBL" id="MCS3950555.1"/>
    </source>
</evidence>
<dbReference type="EMBL" id="JANTYZ010000004">
    <property type="protein sequence ID" value="MCS3865432.1"/>
    <property type="molecule type" value="Genomic_DNA"/>
</dbReference>
<gene>
    <name evidence="5" type="ORF">GGP45_001477</name>
    <name evidence="2" type="ORF">GGP82_001986</name>
    <name evidence="3" type="ORF">GGP83_000489</name>
    <name evidence="4" type="ORF">GGQ01_003132</name>
</gene>
<evidence type="ECO:0000313" key="6">
    <source>
        <dbReference type="Proteomes" id="UP001155034"/>
    </source>
</evidence>
<reference evidence="2" key="1">
    <citation type="submission" date="2022-08" db="EMBL/GenBank/DDBJ databases">
        <title>Genomic Encyclopedia of Type Strains, Phase V (KMG-V): Genome sequencing to study the core and pangenomes of soil and plant-associated prokaryotes.</title>
        <authorList>
            <person name="Whitman W."/>
        </authorList>
    </citation>
    <scope>NUCLEOTIDE SEQUENCE</scope>
    <source>
        <strain evidence="2">SP2016B</strain>
        <strain evidence="3">SP2017</strain>
        <strain evidence="4">SP3012</strain>
        <strain evidence="5">SP3026</strain>
    </source>
</reference>
<name>A0A840D6F0_9BACT</name>
<accession>A0A840D6F0</accession>
<dbReference type="Pfam" id="PF16119">
    <property type="entry name" value="DUF4835"/>
    <property type="match status" value="1"/>
</dbReference>
<proteinExistence type="predicted"/>
<dbReference type="Proteomes" id="UP001155010">
    <property type="component" value="Unassembled WGS sequence"/>
</dbReference>
<dbReference type="AlphaFoldDB" id="A0A840D6F0"/>
<dbReference type="Proteomes" id="UP001155040">
    <property type="component" value="Unassembled WGS sequence"/>
</dbReference>
<feature type="chain" id="PRO_5041143067" description="DUF4835 domain-containing protein" evidence="1">
    <location>
        <begin position="26"/>
        <end position="302"/>
    </location>
</feature>
<evidence type="ECO:0000313" key="4">
    <source>
        <dbReference type="EMBL" id="MCS4038043.1"/>
    </source>
</evidence>
<sequence length="302" mass="34612">MVRIPAAVWGLAVLGTLLLASPADGQELRCRVQIDDSQISGAESEFDFLDDLERQIREYMNQRSWTDDAFLPHERISCSMQIVLQESISLSEFRARLVVTTRRPIYGTSQSSVVARVNDPEWRFEYSRGSSLNHDLDRYDPLTSVLDFYAYLILGYDYDTFSPLGGTPFFDRAQTVADQAEGSGDPGWSSVGTQQTRVQLLSNLRAQRHEPLRRVYYKYHRKGLDRFVQETEAARKTLMEVLRTLRTLRDRLSQSYALNLFFATKNQELTAIFEESDLEGQAQGLLVQMDPSHSSQYNRLAE</sequence>
<evidence type="ECO:0008006" key="7">
    <source>
        <dbReference type="Google" id="ProtNLM"/>
    </source>
</evidence>
<dbReference type="Proteomes" id="UP001155034">
    <property type="component" value="Unassembled WGS sequence"/>
</dbReference>
<protein>
    <recommendedName>
        <fullName evidence="7">DUF4835 domain-containing protein</fullName>
    </recommendedName>
</protein>
<keyword evidence="1" id="KW-0732">Signal</keyword>
<dbReference type="EMBL" id="JANUBB010000002">
    <property type="protein sequence ID" value="MCS3950555.1"/>
    <property type="molecule type" value="Genomic_DNA"/>
</dbReference>
<organism evidence="2 6">
    <name type="scientific">Salinibacter ruber</name>
    <dbReference type="NCBI Taxonomy" id="146919"/>
    <lineage>
        <taxon>Bacteria</taxon>
        <taxon>Pseudomonadati</taxon>
        <taxon>Rhodothermota</taxon>
        <taxon>Rhodothermia</taxon>
        <taxon>Rhodothermales</taxon>
        <taxon>Salinibacteraceae</taxon>
        <taxon>Salinibacter</taxon>
    </lineage>
</organism>
<dbReference type="Proteomes" id="UP001155144">
    <property type="component" value="Unassembled WGS sequence"/>
</dbReference>
<dbReference type="InterPro" id="IPR032274">
    <property type="entry name" value="DUF4835"/>
</dbReference>
<evidence type="ECO:0000313" key="5">
    <source>
        <dbReference type="EMBL" id="MCS4121135.1"/>
    </source>
</evidence>
<feature type="signal peptide" evidence="1">
    <location>
        <begin position="1"/>
        <end position="25"/>
    </location>
</feature>
<dbReference type="EMBL" id="JANUBF010000035">
    <property type="protein sequence ID" value="MCS4038043.1"/>
    <property type="molecule type" value="Genomic_DNA"/>
</dbReference>
<comment type="caution">
    <text evidence="2">The sequence shown here is derived from an EMBL/GenBank/DDBJ whole genome shotgun (WGS) entry which is preliminary data.</text>
</comment>
<dbReference type="RefSeq" id="WP_103015543.1">
    <property type="nucleotide sequence ID" value="NZ_CALTSH010000002.1"/>
</dbReference>
<evidence type="ECO:0000313" key="2">
    <source>
        <dbReference type="EMBL" id="MCS3865432.1"/>
    </source>
</evidence>